<sequence>MPLSKEPNNLFMKNKSMSVSNQLIVNEVFTYVEVTVEKVEKRQRRNIDNVEYYLLISVNLINNEAVTHLFELNTKY</sequence>
<organism evidence="1 2">
    <name type="scientific">Onchocerca volvulus</name>
    <dbReference type="NCBI Taxonomy" id="6282"/>
    <lineage>
        <taxon>Eukaryota</taxon>
        <taxon>Metazoa</taxon>
        <taxon>Ecdysozoa</taxon>
        <taxon>Nematoda</taxon>
        <taxon>Chromadorea</taxon>
        <taxon>Rhabditida</taxon>
        <taxon>Spirurina</taxon>
        <taxon>Spiruromorpha</taxon>
        <taxon>Filarioidea</taxon>
        <taxon>Onchocercidae</taxon>
        <taxon>Onchocerca</taxon>
    </lineage>
</organism>
<evidence type="ECO:0000313" key="1">
    <source>
        <dbReference type="EnsemblMetazoa" id="OVOC3767.1"/>
    </source>
</evidence>
<protein>
    <submittedName>
        <fullName evidence="1">Uncharacterized protein</fullName>
    </submittedName>
</protein>
<dbReference type="Proteomes" id="UP000024404">
    <property type="component" value="Unassembled WGS sequence"/>
</dbReference>
<dbReference type="EMBL" id="CMVM020000121">
    <property type="status" value="NOT_ANNOTATED_CDS"/>
    <property type="molecule type" value="Genomic_DNA"/>
</dbReference>
<accession>A0A8R1TS74</accession>
<evidence type="ECO:0000313" key="2">
    <source>
        <dbReference type="Proteomes" id="UP000024404"/>
    </source>
</evidence>
<name>A0A8R1TS74_ONCVO</name>
<dbReference type="EnsemblMetazoa" id="OVOC3767.1">
    <property type="protein sequence ID" value="OVOC3767.1"/>
    <property type="gene ID" value="WBGene00240576"/>
</dbReference>
<reference evidence="1" key="2">
    <citation type="submission" date="2022-06" db="UniProtKB">
        <authorList>
            <consortium name="EnsemblMetazoa"/>
        </authorList>
    </citation>
    <scope>IDENTIFICATION</scope>
</reference>
<dbReference type="AlphaFoldDB" id="A0A8R1TS74"/>
<proteinExistence type="predicted"/>
<keyword evidence="2" id="KW-1185">Reference proteome</keyword>
<reference evidence="2" key="1">
    <citation type="submission" date="2013-10" db="EMBL/GenBank/DDBJ databases">
        <title>Genome sequencing of Onchocerca volvulus.</title>
        <authorList>
            <person name="Cotton J."/>
            <person name="Tsai J."/>
            <person name="Stanley E."/>
            <person name="Tracey A."/>
            <person name="Holroyd N."/>
            <person name="Lustigman S."/>
            <person name="Berriman M."/>
        </authorList>
    </citation>
    <scope>NUCLEOTIDE SEQUENCE</scope>
</reference>